<evidence type="ECO:0000313" key="3">
    <source>
        <dbReference type="Proteomes" id="UP000030690"/>
    </source>
</evidence>
<protein>
    <recommendedName>
        <fullName evidence="4">E3 ubiquitin-protein ligase</fullName>
    </recommendedName>
</protein>
<reference evidence="2 3" key="2">
    <citation type="submission" date="2013-02" db="EMBL/GenBank/DDBJ databases">
        <title>The Genome Sequence of Plasmodium falciparum Vietnam Oak-Knoll (FVO).</title>
        <authorList>
            <consortium name="The Broad Institute Genome Sequencing Platform"/>
            <consortium name="The Broad Institute Genome Sequencing Center for Infectious Disease"/>
            <person name="Neafsey D."/>
            <person name="Cheeseman I."/>
            <person name="Volkman S."/>
            <person name="Adams J."/>
            <person name="Walker B."/>
            <person name="Young S.K."/>
            <person name="Zeng Q."/>
            <person name="Gargeya S."/>
            <person name="Fitzgerald M."/>
            <person name="Haas B."/>
            <person name="Abouelleil A."/>
            <person name="Alvarado L."/>
            <person name="Arachchi H.M."/>
            <person name="Berlin A.M."/>
            <person name="Chapman S.B."/>
            <person name="Dewar J."/>
            <person name="Goldberg J."/>
            <person name="Griggs A."/>
            <person name="Gujja S."/>
            <person name="Hansen M."/>
            <person name="Howarth C."/>
            <person name="Imamovic A."/>
            <person name="Larimer J."/>
            <person name="McCowan C."/>
            <person name="Murphy C."/>
            <person name="Neiman D."/>
            <person name="Pearson M."/>
            <person name="Priest M."/>
            <person name="Roberts A."/>
            <person name="Saif S."/>
            <person name="Shea T."/>
            <person name="Sisk P."/>
            <person name="Sykes S."/>
            <person name="Wortman J."/>
            <person name="Nusbaum C."/>
            <person name="Birren B."/>
        </authorList>
    </citation>
    <scope>NUCLEOTIDE SEQUENCE [LARGE SCALE GENOMIC DNA]</scope>
    <source>
        <strain evidence="3">Vietnam Oak-Knoll (FVO)</strain>
    </source>
</reference>
<reference evidence="2 3" key="1">
    <citation type="submission" date="2013-02" db="EMBL/GenBank/DDBJ databases">
        <title>The Genome Annotation of Plasmodium falciparum Vietnam Oak-Knoll (FVO).</title>
        <authorList>
            <consortium name="The Broad Institute Genome Sequencing Platform"/>
            <consortium name="The Broad Institute Genome Sequencing Center for Infectious Disease"/>
            <person name="Neafsey D."/>
            <person name="Hoffman S."/>
            <person name="Volkman S."/>
            <person name="Rosenthal P."/>
            <person name="Walker B."/>
            <person name="Young S.K."/>
            <person name="Zeng Q."/>
            <person name="Gargeya S."/>
            <person name="Fitzgerald M."/>
            <person name="Haas B."/>
            <person name="Abouelleil A."/>
            <person name="Allen A.W."/>
            <person name="Alvarado L."/>
            <person name="Arachchi H.M."/>
            <person name="Berlin A.M."/>
            <person name="Chapman S.B."/>
            <person name="Gainer-Dewar J."/>
            <person name="Goldberg J."/>
            <person name="Griggs A."/>
            <person name="Gujja S."/>
            <person name="Hansen M."/>
            <person name="Howarth C."/>
            <person name="Imamovic A."/>
            <person name="Ireland A."/>
            <person name="Larimer J."/>
            <person name="McCowan C."/>
            <person name="Murphy C."/>
            <person name="Pearson M."/>
            <person name="Poon T.W."/>
            <person name="Priest M."/>
            <person name="Roberts A."/>
            <person name="Saif S."/>
            <person name="Shea T."/>
            <person name="Sisk P."/>
            <person name="Sykes S."/>
            <person name="Wortman J."/>
            <person name="Nusbaum C."/>
            <person name="Birren B."/>
        </authorList>
    </citation>
    <scope>NUCLEOTIDE SEQUENCE [LARGE SCALE GENOMIC DNA]</scope>
    <source>
        <strain evidence="3">Vietnam Oak-Knoll (FVO)</strain>
    </source>
</reference>
<evidence type="ECO:0000313" key="2">
    <source>
        <dbReference type="EMBL" id="ETW17454.1"/>
    </source>
</evidence>
<name>A0A024V4N4_PLAFA</name>
<dbReference type="PANTHER" id="PTHR38924">
    <property type="entry name" value="ASPARAGINE AND ASPARTATE RICH PROTEIN 1"/>
    <property type="match status" value="1"/>
</dbReference>
<evidence type="ECO:0008006" key="4">
    <source>
        <dbReference type="Google" id="ProtNLM"/>
    </source>
</evidence>
<dbReference type="Proteomes" id="UP000030690">
    <property type="component" value="Unassembled WGS sequence"/>
</dbReference>
<organism evidence="2 3">
    <name type="scientific">Plasmodium falciparum Vietnam Oak-Knoll</name>
    <name type="common">FVO</name>
    <dbReference type="NCBI Taxonomy" id="1036723"/>
    <lineage>
        <taxon>Eukaryota</taxon>
        <taxon>Sar</taxon>
        <taxon>Alveolata</taxon>
        <taxon>Apicomplexa</taxon>
        <taxon>Aconoidasida</taxon>
        <taxon>Haemosporida</taxon>
        <taxon>Plasmodiidae</taxon>
        <taxon>Plasmodium</taxon>
        <taxon>Plasmodium (Laverania)</taxon>
    </lineage>
</organism>
<evidence type="ECO:0000256" key="1">
    <source>
        <dbReference type="SAM" id="MobiDB-lite"/>
    </source>
</evidence>
<feature type="region of interest" description="Disordered" evidence="1">
    <location>
        <begin position="810"/>
        <end position="831"/>
    </location>
</feature>
<sequence length="1736" mass="205990">MYNNNKMNKELTYNDEYIINEFIRDFYSIEKHSEEIINQRKILQERYENDGNNMKITLFHFKKFFTSNDEHKNEHLGKYIDEHIYLESNYFKWIMNNNSSSKLRECNNKYRIKYRETIQEKNIKIKCKNIYIEKKLKNSKYEFNEFLDIKYDKEKHNIYLHPLYIDLYMRDIFEFLNLFDLKLLKNILFINIQILTFIYEIKYGYWVRNGPQMIFQVGEYDNSLFFQNDLIGIQFAIIMMNVLPLYENQKVYLDSHVINLFHQIWNIKVQYDEPLKKLPWSKNEYNDVQNDYIHKADDEICINEKVYDEDTNKYIDTSPNFSYNHNIQNHYMVEEHSEDKKPYYMNKIKYIKKNDEFFEEHMKMYESMLIYNRSKKSNDNNTLPVNNKMGNSKGKNLDHDDGDHVKLLFGIDDKNVSNNNNTNNINSINSINNINNINVCNNNNTYVYNKVEFKSICDLLCKYSCKQLKDQENESNPLLRETEGRLTSDNINFNKLDNNNDNIQSDLLDNDKRYYNKGSVRKESIYNEDRICEKYKKSKLEWNEYLEEFMNIEIRNPFIILYQLIFKNFRMNLNIRKINDMYVEIEIHHIKMAYKIFSDIYTNKSTVDSRKIGHIFYFQFFYDIIIRIFNELYYLEYSNIPRKTSYEKYIERGKYHVKKILIQLLASKDFQYFQLENVFPKQFRHHPSFYELVNKYGYKTHMPRSNVNLIKLNKNSWYLYDAFWPLSAFKDFQTANEKCIKEENSSYIGCSREEDKEYLNFSFRKVQNLLFYTFKNSCLVSILLIVFIINDEFQRKIEKKKKEELEKEEMKKHMKADVTGEDDSLLNQKGGTTNNNTCDVGVVINEEANRSSGMSQNVVTYESDSNLHGSSSNMLNIINSGDNNSVTNSSNINTARNNNNTYIIVDQNGDNETLFAEILINRNPNNSINMEIVNVTDNNVGDENNNRNYRHLNADGLSELIRSLISENNIINNVIDESFLQNNNVGGDNSINNDDIRNRGGSIFDDNISFDNNSSSDELNLMDSTNSNNVRINLYGRTNGLYDLNFILDSNEIMGNLNTHNVNNTIDILIKIIKILSVAMGSAHPFIELNSFYYFNAVNFYGTDNDDDSEKNEEIGNEENDKKYIDKKYIDKKYIDNNEEIEKKHHCDQNKIYDDVDRLSSVSSNSYDILMNHLEESCMYTSYSDETYEKNGNVYNMREGFNVENLSYDKDILNEKKDIVEIENEKEKYIKINDHTVSRNYGCVSLLKDEPKFSSTDGNNNNIINRCNNNNYYYDNMKHVDEKGGEGEGEDSEECQIKESYKKMSECNNKENIIFDSINVLRKNNIKRLKNYMCKNKNCYIYYDDNNNKKKKNKKNVENQEKEFYVLNKIFVHNFINCINNINVNEDKCFQKVRSTILNRLKEMYSGNYDCKNNNSNNEFIELAKKKQEDLLKSMKEQQSKFSHFLEEEYSSEENDSLPNGGTEDFEDVDFVDDASSYLDSNSNNNSDGHEDDNKNRCTDVKTNKQEEEFSISNVNEKKKKKYMKGITICEYEKIKEKNCICVLCKEGMSKNNLLAYICFSSHTNLLKKIIKKNKFSFPCKHPSIYTCGHFIHTKCLHNTRILKYRKLFSVKNEPTLYEFTCPLCRSIANSFVVYIPKRYISENDKYRIYDCNEEEFFLDNSNKNLSELLKISKYSEERNYGIKRKKEREEKKKSKMIMMRGMESDNINEMASDNINEMVSDNINEMTSDNIKAII</sequence>
<dbReference type="PANTHER" id="PTHR38924:SF2">
    <property type="entry name" value="CHROMOSOME UNDETERMINED SCAFFOLD_10, WHOLE GENOME SHOTGUN SEQUENCE"/>
    <property type="match status" value="1"/>
</dbReference>
<accession>A0A024V4N4</accession>
<proteinExistence type="predicted"/>
<dbReference type="EMBL" id="KI925121">
    <property type="protein sequence ID" value="ETW17454.1"/>
    <property type="molecule type" value="Genomic_DNA"/>
</dbReference>
<gene>
    <name evidence="2" type="ORF">PFFVO_03605</name>
</gene>